<comment type="similarity">
    <text evidence="2 8">Belongs to the cutinase family.</text>
</comment>
<evidence type="ECO:0000256" key="8">
    <source>
        <dbReference type="RuleBase" id="RU361263"/>
    </source>
</evidence>
<dbReference type="KEGG" id="marz:MARA_42140"/>
<keyword evidence="5 8" id="KW-0732">Signal</keyword>
<keyword evidence="4 8" id="KW-0964">Secreted</keyword>
<dbReference type="Proteomes" id="UP000467428">
    <property type="component" value="Chromosome"/>
</dbReference>
<dbReference type="InterPro" id="IPR043580">
    <property type="entry name" value="CUTINASE_1"/>
</dbReference>
<dbReference type="AlphaFoldDB" id="A0A7I7S339"/>
<evidence type="ECO:0000256" key="5">
    <source>
        <dbReference type="ARBA" id="ARBA00022729"/>
    </source>
</evidence>
<dbReference type="GO" id="GO:0052689">
    <property type="term" value="F:carboxylic ester hydrolase activity"/>
    <property type="evidence" value="ECO:0007669"/>
    <property type="project" value="UniProtKB-KW"/>
</dbReference>
<keyword evidence="7" id="KW-1015">Disulfide bond</keyword>
<dbReference type="SUPFAM" id="SSF53474">
    <property type="entry name" value="alpha/beta-Hydrolases"/>
    <property type="match status" value="1"/>
</dbReference>
<evidence type="ECO:0000256" key="1">
    <source>
        <dbReference type="ARBA" id="ARBA00004613"/>
    </source>
</evidence>
<dbReference type="Pfam" id="PF01083">
    <property type="entry name" value="Cutinase"/>
    <property type="match status" value="1"/>
</dbReference>
<organism evidence="9 10">
    <name type="scientific">Mycolicibacterium arabiense</name>
    <dbReference type="NCBI Taxonomy" id="1286181"/>
    <lineage>
        <taxon>Bacteria</taxon>
        <taxon>Bacillati</taxon>
        <taxon>Actinomycetota</taxon>
        <taxon>Actinomycetes</taxon>
        <taxon>Mycobacteriales</taxon>
        <taxon>Mycobacteriaceae</taxon>
        <taxon>Mycolicibacterium</taxon>
    </lineage>
</organism>
<dbReference type="InterPro" id="IPR000675">
    <property type="entry name" value="Cutinase/axe"/>
</dbReference>
<accession>A0A7I7S339</accession>
<dbReference type="PANTHER" id="PTHR33630">
    <property type="entry name" value="CUTINASE RV1984C-RELATED-RELATED"/>
    <property type="match status" value="1"/>
</dbReference>
<comment type="function">
    <text evidence="8">Catalyzes the hydrolysis of complex carboxylic polyesters found in the cell wall of plants. Degrades cutin, a macromolecule that forms the structure of the plant cuticle.</text>
</comment>
<evidence type="ECO:0000256" key="4">
    <source>
        <dbReference type="ARBA" id="ARBA00022525"/>
    </source>
</evidence>
<feature type="chain" id="PRO_5039751199" description="Cutinase" evidence="8">
    <location>
        <begin position="21"/>
        <end position="224"/>
    </location>
</feature>
<dbReference type="PANTHER" id="PTHR33630:SF9">
    <property type="entry name" value="CUTINASE 4"/>
    <property type="match status" value="1"/>
</dbReference>
<dbReference type="InterPro" id="IPR029058">
    <property type="entry name" value="AB_hydrolase_fold"/>
</dbReference>
<evidence type="ECO:0000313" key="10">
    <source>
        <dbReference type="Proteomes" id="UP000467428"/>
    </source>
</evidence>
<evidence type="ECO:0000256" key="7">
    <source>
        <dbReference type="ARBA" id="ARBA00023157"/>
    </source>
</evidence>
<protein>
    <recommendedName>
        <fullName evidence="8">Cutinase</fullName>
        <ecNumber evidence="8">3.1.1.-</ecNumber>
    </recommendedName>
</protein>
<evidence type="ECO:0000256" key="6">
    <source>
        <dbReference type="ARBA" id="ARBA00022801"/>
    </source>
</evidence>
<dbReference type="SMART" id="SM01110">
    <property type="entry name" value="Cutinase"/>
    <property type="match status" value="1"/>
</dbReference>
<keyword evidence="3 8" id="KW-0719">Serine esterase</keyword>
<dbReference type="PROSITE" id="PS00155">
    <property type="entry name" value="CUTINASE_1"/>
    <property type="match status" value="1"/>
</dbReference>
<evidence type="ECO:0000313" key="9">
    <source>
        <dbReference type="EMBL" id="BBY50746.1"/>
    </source>
</evidence>
<evidence type="ECO:0000256" key="3">
    <source>
        <dbReference type="ARBA" id="ARBA00022487"/>
    </source>
</evidence>
<keyword evidence="6 8" id="KW-0378">Hydrolase</keyword>
<feature type="signal peptide" evidence="8">
    <location>
        <begin position="1"/>
        <end position="20"/>
    </location>
</feature>
<sequence length="224" mass="22712">MAATGVWAVTLGALAPAASAEPVPCPDAEVIFARGTAEQPGVGGVGQQFLDSVRVQAGGRSVGEYAVNYAAGSNFDDREAFARTVIDGVRDEGQRVEFMAANCPNTRLILGGYSQGAVVTGFTTSASVPAGVPADLVPAPLSAEVADNVAAVVLFGKPSGQFLDKYGAPAIEIGPLFQPKTLDLCNAGDNICEGNFNGLPSIAHGLYGPSGLVNQGAAYAVGRL</sequence>
<proteinExistence type="inferred from homology"/>
<reference evidence="9 10" key="1">
    <citation type="journal article" date="2019" name="Emerg. Microbes Infect.">
        <title>Comprehensive subspecies identification of 175 nontuberculous mycobacteria species based on 7547 genomic profiles.</title>
        <authorList>
            <person name="Matsumoto Y."/>
            <person name="Kinjo T."/>
            <person name="Motooka D."/>
            <person name="Nabeya D."/>
            <person name="Jung N."/>
            <person name="Uechi K."/>
            <person name="Horii T."/>
            <person name="Iida T."/>
            <person name="Fujita J."/>
            <person name="Nakamura S."/>
        </authorList>
    </citation>
    <scope>NUCLEOTIDE SEQUENCE [LARGE SCALE GENOMIC DNA]</scope>
    <source>
        <strain evidence="9 10">JCM 18538</strain>
    </source>
</reference>
<dbReference type="GO" id="GO:0005576">
    <property type="term" value="C:extracellular region"/>
    <property type="evidence" value="ECO:0007669"/>
    <property type="project" value="UniProtKB-SubCell"/>
</dbReference>
<keyword evidence="10" id="KW-1185">Reference proteome</keyword>
<dbReference type="Gene3D" id="3.40.50.1820">
    <property type="entry name" value="alpha/beta hydrolase"/>
    <property type="match status" value="1"/>
</dbReference>
<comment type="subcellular location">
    <subcellularLocation>
        <location evidence="1 8">Secreted</location>
    </subcellularLocation>
</comment>
<geneLocation type="plasmid" evidence="10">
    <name>pjcm18538 dna</name>
</geneLocation>
<name>A0A7I7S339_9MYCO</name>
<dbReference type="EC" id="3.1.1.-" evidence="8"/>
<gene>
    <name evidence="9" type="primary">cut5</name>
    <name evidence="9" type="ORF">MARA_42140</name>
</gene>
<evidence type="ECO:0000256" key="2">
    <source>
        <dbReference type="ARBA" id="ARBA00007534"/>
    </source>
</evidence>
<dbReference type="EMBL" id="AP022593">
    <property type="protein sequence ID" value="BBY50746.1"/>
    <property type="molecule type" value="Genomic_DNA"/>
</dbReference>